<evidence type="ECO:0000259" key="3">
    <source>
        <dbReference type="Pfam" id="PF18142"/>
    </source>
</evidence>
<proteinExistence type="predicted"/>
<dbReference type="EMBL" id="JABSNW010000002">
    <property type="protein sequence ID" value="KAL2890288.1"/>
    <property type="molecule type" value="Genomic_DNA"/>
</dbReference>
<gene>
    <name evidence="4" type="ORF">HOO65_020830</name>
</gene>
<feature type="transmembrane region" description="Helical" evidence="2">
    <location>
        <begin position="197"/>
        <end position="216"/>
    </location>
</feature>
<feature type="domain" description="SMODS and SLOG-associating 2TM effector" evidence="3">
    <location>
        <begin position="157"/>
        <end position="270"/>
    </location>
</feature>
<dbReference type="RefSeq" id="XP_070861468.1">
    <property type="nucleotide sequence ID" value="XM_071000168.1"/>
</dbReference>
<dbReference type="PANTHER" id="PTHR38793">
    <property type="entry name" value="SLATT_FUNGAL DOMAIN-CONTAINING PROTEIN-RELATED"/>
    <property type="match status" value="1"/>
</dbReference>
<feature type="region of interest" description="Disordered" evidence="1">
    <location>
        <begin position="319"/>
        <end position="357"/>
    </location>
</feature>
<dbReference type="Proteomes" id="UP001610728">
    <property type="component" value="Unassembled WGS sequence"/>
</dbReference>
<dbReference type="InterPro" id="IPR041622">
    <property type="entry name" value="SLATT_fungi"/>
</dbReference>
<accession>A0ABR4MPR9</accession>
<evidence type="ECO:0000256" key="1">
    <source>
        <dbReference type="SAM" id="MobiDB-lite"/>
    </source>
</evidence>
<evidence type="ECO:0000313" key="4">
    <source>
        <dbReference type="EMBL" id="KAL2890288.1"/>
    </source>
</evidence>
<dbReference type="NCBIfam" id="NF033635">
    <property type="entry name" value="SLATT_fungal"/>
    <property type="match status" value="1"/>
</dbReference>
<organism evidence="4 5">
    <name type="scientific">Ceratocystis lukuohia</name>
    <dbReference type="NCBI Taxonomy" id="2019550"/>
    <lineage>
        <taxon>Eukaryota</taxon>
        <taxon>Fungi</taxon>
        <taxon>Dikarya</taxon>
        <taxon>Ascomycota</taxon>
        <taxon>Pezizomycotina</taxon>
        <taxon>Sordariomycetes</taxon>
        <taxon>Hypocreomycetidae</taxon>
        <taxon>Microascales</taxon>
        <taxon>Ceratocystidaceae</taxon>
        <taxon>Ceratocystis</taxon>
    </lineage>
</organism>
<feature type="compositionally biased region" description="Polar residues" evidence="1">
    <location>
        <begin position="327"/>
        <end position="336"/>
    </location>
</feature>
<comment type="caution">
    <text evidence="4">The sequence shown here is derived from an EMBL/GenBank/DDBJ whole genome shotgun (WGS) entry which is preliminary data.</text>
</comment>
<evidence type="ECO:0000256" key="2">
    <source>
        <dbReference type="SAM" id="Phobius"/>
    </source>
</evidence>
<keyword evidence="2" id="KW-0472">Membrane</keyword>
<sequence>MPTYRPPLLPAAMTPSKSRECSCASTPSSSTPLLAPPDSSKRAPNCRCPSPNQTADGKRQDSAALKSSSNMVFPQASSQSETYKATTEASSSKSPQEPTDSGDETHRLLSDCEWRVIAESVGALTSGEDAKLVHASQSLWPSRGMPPGLYRDIVFLRAKYFYLYHAIITIQWAGMVLQLFLGASLTAIGSMSIDDSTTITSLAGANTVIAGILALIHNSGLPDRYHNDRAEFVRVEDHIRKILEGGVVEQNLTTQDIIANCFEMYKKAKEAVFVDSPGYSGSPFGHPTNNTPRYMTFVPRAMAPLTTPPKPIEIQTEVLSHHHTKSPTRLLNTKGTRTIGPSPDAGPTPTQHAREDKRVREAALLI</sequence>
<feature type="compositionally biased region" description="Low complexity" evidence="1">
    <location>
        <begin position="21"/>
        <end position="38"/>
    </location>
</feature>
<keyword evidence="2" id="KW-1133">Transmembrane helix</keyword>
<feature type="transmembrane region" description="Helical" evidence="2">
    <location>
        <begin position="161"/>
        <end position="185"/>
    </location>
</feature>
<protein>
    <recommendedName>
        <fullName evidence="3">SMODS and SLOG-associating 2TM effector domain-containing protein</fullName>
    </recommendedName>
</protein>
<keyword evidence="5" id="KW-1185">Reference proteome</keyword>
<keyword evidence="2" id="KW-0812">Transmembrane</keyword>
<dbReference type="GeneID" id="98116463"/>
<reference evidence="4 5" key="1">
    <citation type="submission" date="2020-05" db="EMBL/GenBank/DDBJ databases">
        <title>Ceratocystis lukuohia genome.</title>
        <authorList>
            <person name="Harrington T.C."/>
            <person name="Kim K."/>
            <person name="Mayers C.G."/>
        </authorList>
    </citation>
    <scope>NUCLEOTIDE SEQUENCE [LARGE SCALE GENOMIC DNA]</scope>
    <source>
        <strain evidence="4 5">C4212</strain>
    </source>
</reference>
<feature type="compositionally biased region" description="Polar residues" evidence="1">
    <location>
        <begin position="65"/>
        <end position="99"/>
    </location>
</feature>
<evidence type="ECO:0000313" key="5">
    <source>
        <dbReference type="Proteomes" id="UP001610728"/>
    </source>
</evidence>
<name>A0ABR4MPR9_9PEZI</name>
<dbReference type="PANTHER" id="PTHR38793:SF1">
    <property type="entry name" value="SMODS AND SLOG-ASSOCIATING 2TM EFFECTOR DOMAIN-CONTAINING PROTEIN"/>
    <property type="match status" value="1"/>
</dbReference>
<feature type="region of interest" description="Disordered" evidence="1">
    <location>
        <begin position="1"/>
        <end position="106"/>
    </location>
</feature>
<dbReference type="Pfam" id="PF18142">
    <property type="entry name" value="SLATT_fungal"/>
    <property type="match status" value="1"/>
</dbReference>